<accession>F0XEM4</accession>
<dbReference type="HOGENOM" id="CLU_1170740_0_0_1"/>
<dbReference type="Proteomes" id="UP000007796">
    <property type="component" value="Unassembled WGS sequence"/>
</dbReference>
<dbReference type="InParanoid" id="F0XEM4"/>
<protein>
    <submittedName>
        <fullName evidence="2">Uncharacterized protein</fullName>
    </submittedName>
</protein>
<reference evidence="2 3" key="1">
    <citation type="journal article" date="2011" name="Proc. Natl. Acad. Sci. U.S.A.">
        <title>Genome and transcriptome analyses of the mountain pine beetle-fungal symbiont Grosmannia clavigera, a lodgepole pine pathogen.</title>
        <authorList>
            <person name="DiGuistini S."/>
            <person name="Wang Y."/>
            <person name="Liao N.Y."/>
            <person name="Taylor G."/>
            <person name="Tanguay P."/>
            <person name="Feau N."/>
            <person name="Henrissat B."/>
            <person name="Chan S.K."/>
            <person name="Hesse-Orce U."/>
            <person name="Alamouti S.M."/>
            <person name="Tsui C.K.M."/>
            <person name="Docking R.T."/>
            <person name="Levasseur A."/>
            <person name="Haridas S."/>
            <person name="Robertson G."/>
            <person name="Birol I."/>
            <person name="Holt R.A."/>
            <person name="Marra M.A."/>
            <person name="Hamelin R.C."/>
            <person name="Hirst M."/>
            <person name="Jones S.J.M."/>
            <person name="Bohlmann J."/>
            <person name="Breuil C."/>
        </authorList>
    </citation>
    <scope>NUCLEOTIDE SEQUENCE [LARGE SCALE GENOMIC DNA]</scope>
    <source>
        <strain evidence="3">kw1407 / UAMH 11150</strain>
    </source>
</reference>
<gene>
    <name evidence="2" type="ORF">CMQ_1648</name>
</gene>
<dbReference type="GeneID" id="25974549"/>
<evidence type="ECO:0000313" key="3">
    <source>
        <dbReference type="Proteomes" id="UP000007796"/>
    </source>
</evidence>
<sequence length="237" mass="25097">MATLAVAVDQPLVQGRTRGPVPVVVSIPRRTSSTGAVKRQTEVRDPPIETDRLVAAGSIFRLERLGDQTASSTASEQDVAVAAAIAEAEAESGESLLEWDIEVIKASVEGSWRKQNCRQRSAMANQRATAAGPTSSPSTKPTATTMTARMSATACLLQCLTSVPPEVAARVGIVTVGVVAQPSNVRIEQAATRTSFALSGNSNDAYDDDDEIQSQHGEMLEGWTGSEYYFEGGGSRR</sequence>
<feature type="region of interest" description="Disordered" evidence="1">
    <location>
        <begin position="120"/>
        <end position="143"/>
    </location>
</feature>
<organism evidence="3">
    <name type="scientific">Grosmannia clavigera (strain kw1407 / UAMH 11150)</name>
    <name type="common">Blue stain fungus</name>
    <name type="synonym">Graphiocladiella clavigera</name>
    <dbReference type="NCBI Taxonomy" id="655863"/>
    <lineage>
        <taxon>Eukaryota</taxon>
        <taxon>Fungi</taxon>
        <taxon>Dikarya</taxon>
        <taxon>Ascomycota</taxon>
        <taxon>Pezizomycotina</taxon>
        <taxon>Sordariomycetes</taxon>
        <taxon>Sordariomycetidae</taxon>
        <taxon>Ophiostomatales</taxon>
        <taxon>Ophiostomataceae</taxon>
        <taxon>Leptographium</taxon>
    </lineage>
</organism>
<feature type="compositionally biased region" description="Low complexity" evidence="1">
    <location>
        <begin position="128"/>
        <end position="143"/>
    </location>
</feature>
<name>F0XEM4_GROCL</name>
<dbReference type="EMBL" id="GL629765">
    <property type="protein sequence ID" value="EFX04720.1"/>
    <property type="molecule type" value="Genomic_DNA"/>
</dbReference>
<evidence type="ECO:0000313" key="2">
    <source>
        <dbReference type="EMBL" id="EFX04720.1"/>
    </source>
</evidence>
<dbReference type="AlphaFoldDB" id="F0XEM4"/>
<keyword evidence="3" id="KW-1185">Reference proteome</keyword>
<proteinExistence type="predicted"/>
<evidence type="ECO:0000256" key="1">
    <source>
        <dbReference type="SAM" id="MobiDB-lite"/>
    </source>
</evidence>
<dbReference type="RefSeq" id="XP_014174202.1">
    <property type="nucleotide sequence ID" value="XM_014318727.1"/>
</dbReference>